<dbReference type="SUPFAM" id="SSF141868">
    <property type="entry name" value="EAL domain-like"/>
    <property type="match status" value="1"/>
</dbReference>
<evidence type="ECO:0000313" key="5">
    <source>
        <dbReference type="EMBL" id="MCZ8511949.1"/>
    </source>
</evidence>
<dbReference type="SUPFAM" id="SSF55785">
    <property type="entry name" value="PYP-like sensor domain (PAS domain)"/>
    <property type="match status" value="1"/>
</dbReference>
<gene>
    <name evidence="5" type="ORF">O9H85_05830</name>
</gene>
<dbReference type="CDD" id="cd00130">
    <property type="entry name" value="PAS"/>
    <property type="match status" value="1"/>
</dbReference>
<dbReference type="PROSITE" id="PS50887">
    <property type="entry name" value="GGDEF"/>
    <property type="match status" value="1"/>
</dbReference>
<name>A0ABT4Q552_9BACL</name>
<dbReference type="InterPro" id="IPR000160">
    <property type="entry name" value="GGDEF_dom"/>
</dbReference>
<feature type="domain" description="PAS" evidence="1">
    <location>
        <begin position="214"/>
        <end position="244"/>
    </location>
</feature>
<dbReference type="CDD" id="cd01948">
    <property type="entry name" value="EAL"/>
    <property type="match status" value="1"/>
</dbReference>
<dbReference type="RefSeq" id="WP_269880533.1">
    <property type="nucleotide sequence ID" value="NZ_JAQAGZ010000003.1"/>
</dbReference>
<dbReference type="PROSITE" id="PS50112">
    <property type="entry name" value="PAS"/>
    <property type="match status" value="1"/>
</dbReference>
<sequence length="765" mass="87055">MPYDHSEQKAIIEAASKSSDITESKLRSLRYGLDPAILPVFDQRMSAAELKGRLNEYEDVLVVVRFFVQKLLNSLKGNPILIVVTDEKGTVLEMDGDDTIKQTVNQLGITTGVRFTEDCCGTNVINLSLLFGSSVALIGDDHFHHYLHTSACYAVPFHYKDLDDYQLGSISIMTSIDMANPFYLNMLEMAVDSIERELLLVKQNHRLNLFNQIMLNSNHSGIIVTDKDGTITEINDIAAQLTGLGKGLRRTQIITKFKPIGQYISDVIQKGSKYENIQLMFDRKNTFFKFVCLLDAMPIYDEHYRITGAYAQFRDVTQLYEAEEKYNHLAYHDDLTGLPNRRYFYKQINEWLETAKQQDLSTFSILYVDLDRFKLVNDSLGHKNGDLLLMEVAERLRMSLTPNGLLTRMSGDEFIIMIPSGSESQDAVKIADRIMKNFQPSFTIDNQEFHITASIGIAYYPEDGVHSESLLVHADRALYKAKESGRNHYLLYEPSMDQSSHERMAKENALRKAVERNEWVLHYQPQIHVESGDVIGVEALIRWVDAEGRSIPPKDFIPLAEETGIIVPIGEWVLKEACMQNKRWQDAGYPRMRVAVNLSAAQFSKSNFTQSIEEVLKATGLDPECLELEITETMTTDVEKTRYILNELNRIGVQISMDDFGTGYSSLNYLKNFPIHRLKIDRSFVKDITTEESDARIVGVIVSMAHHLGLDVVAEGVETEEQVEFLRQQGCDAIQGYYYSSPLTAEQFEKKYLQSNSIRKMGAIE</sequence>
<accession>A0ABT4Q552</accession>
<dbReference type="CDD" id="cd01949">
    <property type="entry name" value="GGDEF"/>
    <property type="match status" value="1"/>
</dbReference>
<dbReference type="PROSITE" id="PS50113">
    <property type="entry name" value="PAC"/>
    <property type="match status" value="1"/>
</dbReference>
<dbReference type="Gene3D" id="3.20.20.450">
    <property type="entry name" value="EAL domain"/>
    <property type="match status" value="1"/>
</dbReference>
<dbReference type="InterPro" id="IPR013767">
    <property type="entry name" value="PAS_fold"/>
</dbReference>
<dbReference type="Pfam" id="PF00990">
    <property type="entry name" value="GGDEF"/>
    <property type="match status" value="1"/>
</dbReference>
<dbReference type="InterPro" id="IPR000700">
    <property type="entry name" value="PAS-assoc_C"/>
</dbReference>
<dbReference type="PROSITE" id="PS50883">
    <property type="entry name" value="EAL"/>
    <property type="match status" value="1"/>
</dbReference>
<dbReference type="InterPro" id="IPR052155">
    <property type="entry name" value="Biofilm_reg_signaling"/>
</dbReference>
<dbReference type="InterPro" id="IPR043128">
    <property type="entry name" value="Rev_trsase/Diguanyl_cyclase"/>
</dbReference>
<keyword evidence="6" id="KW-1185">Reference proteome</keyword>
<dbReference type="InterPro" id="IPR001633">
    <property type="entry name" value="EAL_dom"/>
</dbReference>
<dbReference type="Pfam" id="PF00563">
    <property type="entry name" value="EAL"/>
    <property type="match status" value="1"/>
</dbReference>
<dbReference type="PANTHER" id="PTHR44757:SF2">
    <property type="entry name" value="BIOFILM ARCHITECTURE MAINTENANCE PROTEIN MBAA"/>
    <property type="match status" value="1"/>
</dbReference>
<reference evidence="5 6" key="1">
    <citation type="submission" date="2022-12" db="EMBL/GenBank/DDBJ databases">
        <title>Draft genome sequence of Paenibacillus sp. dW9.</title>
        <authorList>
            <person name="Choi E.-W."/>
            <person name="Kim D.-U."/>
        </authorList>
    </citation>
    <scope>NUCLEOTIDE SEQUENCE [LARGE SCALE GENOMIC DNA]</scope>
    <source>
        <strain evidence="6">dW9</strain>
    </source>
</reference>
<feature type="domain" description="EAL" evidence="3">
    <location>
        <begin position="503"/>
        <end position="756"/>
    </location>
</feature>
<evidence type="ECO:0000259" key="3">
    <source>
        <dbReference type="PROSITE" id="PS50883"/>
    </source>
</evidence>
<evidence type="ECO:0000259" key="2">
    <source>
        <dbReference type="PROSITE" id="PS50113"/>
    </source>
</evidence>
<protein>
    <submittedName>
        <fullName evidence="5">EAL domain-containing protein</fullName>
    </submittedName>
</protein>
<dbReference type="SUPFAM" id="SSF55073">
    <property type="entry name" value="Nucleotide cyclase"/>
    <property type="match status" value="1"/>
</dbReference>
<dbReference type="InterPro" id="IPR000014">
    <property type="entry name" value="PAS"/>
</dbReference>
<dbReference type="SMART" id="SM00052">
    <property type="entry name" value="EAL"/>
    <property type="match status" value="1"/>
</dbReference>
<proteinExistence type="predicted"/>
<feature type="domain" description="PAC" evidence="2">
    <location>
        <begin position="275"/>
        <end position="328"/>
    </location>
</feature>
<dbReference type="SMART" id="SM00091">
    <property type="entry name" value="PAS"/>
    <property type="match status" value="1"/>
</dbReference>
<dbReference type="EMBL" id="JAQAGZ010000003">
    <property type="protein sequence ID" value="MCZ8511949.1"/>
    <property type="molecule type" value="Genomic_DNA"/>
</dbReference>
<organism evidence="5 6">
    <name type="scientific">Paenibacillus gyeongsangnamensis</name>
    <dbReference type="NCBI Taxonomy" id="3388067"/>
    <lineage>
        <taxon>Bacteria</taxon>
        <taxon>Bacillati</taxon>
        <taxon>Bacillota</taxon>
        <taxon>Bacilli</taxon>
        <taxon>Bacillales</taxon>
        <taxon>Paenibacillaceae</taxon>
        <taxon>Paenibacillus</taxon>
    </lineage>
</organism>
<feature type="domain" description="GGDEF" evidence="4">
    <location>
        <begin position="361"/>
        <end position="494"/>
    </location>
</feature>
<comment type="caution">
    <text evidence="5">The sequence shown here is derived from an EMBL/GenBank/DDBJ whole genome shotgun (WGS) entry which is preliminary data.</text>
</comment>
<dbReference type="InterPro" id="IPR029787">
    <property type="entry name" value="Nucleotide_cyclase"/>
</dbReference>
<dbReference type="Proteomes" id="UP001527882">
    <property type="component" value="Unassembled WGS sequence"/>
</dbReference>
<dbReference type="InterPro" id="IPR035965">
    <property type="entry name" value="PAS-like_dom_sf"/>
</dbReference>
<evidence type="ECO:0000259" key="4">
    <source>
        <dbReference type="PROSITE" id="PS50887"/>
    </source>
</evidence>
<dbReference type="Gene3D" id="3.30.450.40">
    <property type="match status" value="1"/>
</dbReference>
<evidence type="ECO:0000313" key="6">
    <source>
        <dbReference type="Proteomes" id="UP001527882"/>
    </source>
</evidence>
<dbReference type="InterPro" id="IPR035919">
    <property type="entry name" value="EAL_sf"/>
</dbReference>
<dbReference type="PANTHER" id="PTHR44757">
    <property type="entry name" value="DIGUANYLATE CYCLASE DGCP"/>
    <property type="match status" value="1"/>
</dbReference>
<evidence type="ECO:0000259" key="1">
    <source>
        <dbReference type="PROSITE" id="PS50112"/>
    </source>
</evidence>
<dbReference type="NCBIfam" id="TIGR00254">
    <property type="entry name" value="GGDEF"/>
    <property type="match status" value="1"/>
</dbReference>
<dbReference type="Pfam" id="PF00989">
    <property type="entry name" value="PAS"/>
    <property type="match status" value="1"/>
</dbReference>
<dbReference type="InterPro" id="IPR029016">
    <property type="entry name" value="GAF-like_dom_sf"/>
</dbReference>
<dbReference type="Gene3D" id="3.30.70.270">
    <property type="match status" value="1"/>
</dbReference>
<dbReference type="Gene3D" id="3.30.450.20">
    <property type="entry name" value="PAS domain"/>
    <property type="match status" value="1"/>
</dbReference>
<dbReference type="SMART" id="SM00267">
    <property type="entry name" value="GGDEF"/>
    <property type="match status" value="1"/>
</dbReference>